<proteinExistence type="predicted"/>
<dbReference type="RefSeq" id="WP_126044958.1">
    <property type="nucleotide sequence ID" value="NZ_RXFM01000061.1"/>
</dbReference>
<gene>
    <name evidence="2" type="ORF">EIC27_04660</name>
</gene>
<dbReference type="Pfam" id="PF08338">
    <property type="entry name" value="DUF1731"/>
    <property type="match status" value="1"/>
</dbReference>
<evidence type="ECO:0000313" key="3">
    <source>
        <dbReference type="Proteomes" id="UP000279470"/>
    </source>
</evidence>
<comment type="caution">
    <text evidence="2">The sequence shown here is derived from an EMBL/GenBank/DDBJ whole genome shotgun (WGS) entry which is preliminary data.</text>
</comment>
<keyword evidence="3" id="KW-1185">Reference proteome</keyword>
<evidence type="ECO:0000313" key="2">
    <source>
        <dbReference type="EMBL" id="RST64610.1"/>
    </source>
</evidence>
<protein>
    <submittedName>
        <fullName evidence="2">DUF1731 domain-containing protein</fullName>
    </submittedName>
</protein>
<dbReference type="AlphaFoldDB" id="A0A3R9XNC6"/>
<name>A0A3R9XNC6_9RICK</name>
<reference evidence="3" key="1">
    <citation type="submission" date="2018-11" db="EMBL/GenBank/DDBJ databases">
        <title>Phylogenetic, genomic, and biogeographic characterization of a novel and ubiquitous marine invertebrate-associated Rickettsiales parasite, Candidatus Marinoinvertebrata rohwerii, gen. nov., sp. nov.</title>
        <authorList>
            <person name="Klinges J.G."/>
            <person name="Rosales S.M."/>
            <person name="Mcminds R."/>
            <person name="Shaver E.C."/>
            <person name="Shantz A."/>
            <person name="Peters E.C."/>
            <person name="Burkepile D.E."/>
            <person name="Silliman B.R."/>
            <person name="Vega Thurber R.L."/>
        </authorList>
    </citation>
    <scope>NUCLEOTIDE SEQUENCE [LARGE SCALE GENOMIC DNA]</scope>
    <source>
        <strain evidence="3">a_cerv_44</strain>
    </source>
</reference>
<dbReference type="Proteomes" id="UP000279470">
    <property type="component" value="Unassembled WGS sequence"/>
</dbReference>
<sequence>MAQNLLFDEMGEKLLLKDNITKPKKALEAGYIFQYTYVDQALSNMINKT</sequence>
<dbReference type="EMBL" id="RXFM01000061">
    <property type="protein sequence ID" value="RST64610.1"/>
    <property type="molecule type" value="Genomic_DNA"/>
</dbReference>
<evidence type="ECO:0000259" key="1">
    <source>
        <dbReference type="Pfam" id="PF08338"/>
    </source>
</evidence>
<accession>A0A3R9XNC6</accession>
<dbReference type="OrthoDB" id="9801785at2"/>
<organism evidence="2 3">
    <name type="scientific">Candidatus Aquarickettsia rohweri</name>
    <dbReference type="NCBI Taxonomy" id="2602574"/>
    <lineage>
        <taxon>Bacteria</taxon>
        <taxon>Pseudomonadati</taxon>
        <taxon>Pseudomonadota</taxon>
        <taxon>Alphaproteobacteria</taxon>
        <taxon>Rickettsiales</taxon>
        <taxon>Candidatus Midichloriaceae</taxon>
        <taxon>Candidatus Aquarickettsia</taxon>
    </lineage>
</organism>
<feature type="domain" description="DUF1731" evidence="1">
    <location>
        <begin position="4"/>
        <end position="44"/>
    </location>
</feature>
<dbReference type="InterPro" id="IPR013549">
    <property type="entry name" value="DUF1731"/>
</dbReference>